<keyword evidence="3" id="KW-0520">NAD</keyword>
<feature type="domain" description="NAD-dependent epimerase/dehydratase" evidence="4">
    <location>
        <begin position="6"/>
        <end position="166"/>
    </location>
</feature>
<dbReference type="PANTHER" id="PTHR43103">
    <property type="entry name" value="NUCLEOSIDE-DIPHOSPHATE-SUGAR EPIMERASE"/>
    <property type="match status" value="1"/>
</dbReference>
<dbReference type="RefSeq" id="WP_198883813.1">
    <property type="nucleotide sequence ID" value="NZ_JAEKJA010000021.1"/>
</dbReference>
<dbReference type="PANTHER" id="PTHR43103:SF5">
    <property type="entry name" value="4-EPIMERASE, PUTATIVE (AFU_ORTHOLOGUE AFUA_7G00360)-RELATED"/>
    <property type="match status" value="1"/>
</dbReference>
<evidence type="ECO:0000313" key="6">
    <source>
        <dbReference type="Proteomes" id="UP000609531"/>
    </source>
</evidence>
<name>A0A934MIH2_9HYPH</name>
<dbReference type="InterPro" id="IPR036291">
    <property type="entry name" value="NAD(P)-bd_dom_sf"/>
</dbReference>
<dbReference type="SUPFAM" id="SSF51735">
    <property type="entry name" value="NAD(P)-binding Rossmann-fold domains"/>
    <property type="match status" value="1"/>
</dbReference>
<keyword evidence="6" id="KW-1185">Reference proteome</keyword>
<dbReference type="Proteomes" id="UP000609531">
    <property type="component" value="Unassembled WGS sequence"/>
</dbReference>
<accession>A0A934MIH2</accession>
<dbReference type="EMBL" id="JAEKJA010000021">
    <property type="protein sequence ID" value="MBJ3777910.1"/>
    <property type="molecule type" value="Genomic_DNA"/>
</dbReference>
<evidence type="ECO:0000256" key="1">
    <source>
        <dbReference type="ARBA" id="ARBA00007637"/>
    </source>
</evidence>
<sequence length="277" mass="30005">MTKPTIVLTGAAGGVGGMLRPLLAARYRLILSDRTEPPADLTAEETWHTADLTDRAAVDELMRGADGLIHLGGQSVEADWQTVHDANIAGLWNIYDACRAEGVARIIFASSNHAVGFYPRTRRIGVDQAVRPDGLYGVSKAFGEALGSLFADKHGLRVMSIRIGNVAEKPADHRRLSIWLHPEDLAQLIDIGLTHPDIHHAIVYGASHNERAWWDNSAAFALGYAPKHHAEDHVDYAMAEQAKLPADPVGDLLQGGAFCADGFDGDLSRTLSARLPR</sequence>
<organism evidence="5 6">
    <name type="scientific">Acuticoccus mangrovi</name>
    <dbReference type="NCBI Taxonomy" id="2796142"/>
    <lineage>
        <taxon>Bacteria</taxon>
        <taxon>Pseudomonadati</taxon>
        <taxon>Pseudomonadota</taxon>
        <taxon>Alphaproteobacteria</taxon>
        <taxon>Hyphomicrobiales</taxon>
        <taxon>Amorphaceae</taxon>
        <taxon>Acuticoccus</taxon>
    </lineage>
</organism>
<dbReference type="Pfam" id="PF01370">
    <property type="entry name" value="Epimerase"/>
    <property type="match status" value="1"/>
</dbReference>
<reference evidence="5" key="1">
    <citation type="submission" date="2020-12" db="EMBL/GenBank/DDBJ databases">
        <title>Bacterial taxonomy.</title>
        <authorList>
            <person name="Pan X."/>
        </authorList>
    </citation>
    <scope>NUCLEOTIDE SEQUENCE</scope>
    <source>
        <strain evidence="5">B2012</strain>
    </source>
</reference>
<dbReference type="AlphaFoldDB" id="A0A934MIH2"/>
<dbReference type="InterPro" id="IPR001509">
    <property type="entry name" value="Epimerase_deHydtase"/>
</dbReference>
<evidence type="ECO:0000256" key="2">
    <source>
        <dbReference type="ARBA" id="ARBA00023002"/>
    </source>
</evidence>
<evidence type="ECO:0000259" key="4">
    <source>
        <dbReference type="Pfam" id="PF01370"/>
    </source>
</evidence>
<dbReference type="GO" id="GO:0016491">
    <property type="term" value="F:oxidoreductase activity"/>
    <property type="evidence" value="ECO:0007669"/>
    <property type="project" value="UniProtKB-KW"/>
</dbReference>
<gene>
    <name evidence="5" type="ORF">JCR33_19560</name>
</gene>
<evidence type="ECO:0000256" key="3">
    <source>
        <dbReference type="ARBA" id="ARBA00023027"/>
    </source>
</evidence>
<comment type="caution">
    <text evidence="5">The sequence shown here is derived from an EMBL/GenBank/DDBJ whole genome shotgun (WGS) entry which is preliminary data.</text>
</comment>
<protein>
    <submittedName>
        <fullName evidence="5">NAD(P)-dependent oxidoreductase</fullName>
    </submittedName>
</protein>
<comment type="similarity">
    <text evidence="1">Belongs to the NAD(P)-dependent epimerase/dehydratase family.</text>
</comment>
<keyword evidence="2" id="KW-0560">Oxidoreductase</keyword>
<proteinExistence type="inferred from homology"/>
<evidence type="ECO:0000313" key="5">
    <source>
        <dbReference type="EMBL" id="MBJ3777910.1"/>
    </source>
</evidence>
<dbReference type="Gene3D" id="3.40.50.720">
    <property type="entry name" value="NAD(P)-binding Rossmann-like Domain"/>
    <property type="match status" value="1"/>
</dbReference>